<organism evidence="8 9">
    <name type="scientific">Mucinivorans hirudinis</name>
    <dbReference type="NCBI Taxonomy" id="1433126"/>
    <lineage>
        <taxon>Bacteria</taxon>
        <taxon>Pseudomonadati</taxon>
        <taxon>Bacteroidota</taxon>
        <taxon>Bacteroidia</taxon>
        <taxon>Bacteroidales</taxon>
        <taxon>Rikenellaceae</taxon>
        <taxon>Mucinivorans</taxon>
    </lineage>
</organism>
<keyword evidence="9" id="KW-1185">Reference proteome</keyword>
<comment type="subcellular location">
    <subcellularLocation>
        <location evidence="1">Cell outer membrane</location>
    </subcellularLocation>
</comment>
<dbReference type="Proteomes" id="UP000027616">
    <property type="component" value="Chromosome I"/>
</dbReference>
<keyword evidence="3 6" id="KW-0732">Signal</keyword>
<evidence type="ECO:0000259" key="7">
    <source>
        <dbReference type="Pfam" id="PF07980"/>
    </source>
</evidence>
<dbReference type="EMBL" id="HG934468">
    <property type="protein sequence ID" value="CDN32134.1"/>
    <property type="molecule type" value="Genomic_DNA"/>
</dbReference>
<dbReference type="Gene3D" id="1.10.3780.10">
    <property type="entry name" value="SusD-like"/>
    <property type="match status" value="1"/>
</dbReference>
<dbReference type="CDD" id="cd08977">
    <property type="entry name" value="SusD"/>
    <property type="match status" value="1"/>
</dbReference>
<evidence type="ECO:0000313" key="8">
    <source>
        <dbReference type="EMBL" id="CDN32134.1"/>
    </source>
</evidence>
<name>A0A060RDU8_9BACT</name>
<proteinExistence type="inferred from homology"/>
<accession>A0A060RDU8</accession>
<dbReference type="SUPFAM" id="SSF48452">
    <property type="entry name" value="TPR-like"/>
    <property type="match status" value="1"/>
</dbReference>
<dbReference type="Pfam" id="PF07980">
    <property type="entry name" value="SusD_RagB"/>
    <property type="match status" value="1"/>
</dbReference>
<dbReference type="PROSITE" id="PS51257">
    <property type="entry name" value="PROKAR_LIPOPROTEIN"/>
    <property type="match status" value="1"/>
</dbReference>
<evidence type="ECO:0000256" key="1">
    <source>
        <dbReference type="ARBA" id="ARBA00004442"/>
    </source>
</evidence>
<comment type="similarity">
    <text evidence="2">Belongs to the SusD family.</text>
</comment>
<reference evidence="8 9" key="1">
    <citation type="journal article" date="2015" name="Genome Announc.">
        <title>Complete Genome Sequence of the Novel Leech Symbiont Mucinivorans hirudinis M3T.</title>
        <authorList>
            <person name="Nelson M.C."/>
            <person name="Bomar L."/>
            <person name="Graf J."/>
        </authorList>
    </citation>
    <scope>NUCLEOTIDE SEQUENCE [LARGE SCALE GENOMIC DNA]</scope>
    <source>
        <strain evidence="9">M3</strain>
    </source>
</reference>
<evidence type="ECO:0000256" key="6">
    <source>
        <dbReference type="SAM" id="SignalP"/>
    </source>
</evidence>
<sequence length="541" mass="60347">MKAKYIILSVVAATLSLTSCVDNLNTKPLDPREVTADVAYDTPESYVQGLAKVYGALALTGQSGAGSGEIDGADPGASQFIRALWYLQEFPTDETKNAWPDQEVPELNYITWSASPNKAISGMYYRLTFSVSIVNEYLRQTSPEKLSTRKVSEALKEEIQQYRTEARFIRALVWSYAIDLFGNMPFFTENDPIGKYFPDQISRKDLFAYVEKELLEIEPLMAAPRTQVFGRADKAAVWTVLSRLYLNSEVYTGTAKYSECITYSKKVVDAGYGLTPNYSHLFMADNDYTNPNTFKEMIFTVNFDGAHTQSYGATTFLCVGSRSGSDSSTPESGMNGGWDGNRALSTLVDLFPNNDKTDANGYLISEDKRAIIYTKDRLKNGPAVEKAFKDGYSVYKFRNVKSTGGMGKNQGFADTDFPLMRLPEHYLNIAEAVARGGQGATKAEAIGYINKLRERAYGNQSGNITDYTLQFVLDERGRELYWEGFRRTDLIRYGLFTSGVYLWPWKGGSNTGRGVDAKFNLYPIPAADITANPKLKQNPGY</sequence>
<evidence type="ECO:0000256" key="2">
    <source>
        <dbReference type="ARBA" id="ARBA00006275"/>
    </source>
</evidence>
<feature type="signal peptide" evidence="6">
    <location>
        <begin position="1"/>
        <end position="21"/>
    </location>
</feature>
<dbReference type="KEGG" id="rbc:BN938_2061"/>
<dbReference type="InterPro" id="IPR011990">
    <property type="entry name" value="TPR-like_helical_dom_sf"/>
</dbReference>
<dbReference type="AlphaFoldDB" id="A0A060RDU8"/>
<dbReference type="GO" id="GO:0009279">
    <property type="term" value="C:cell outer membrane"/>
    <property type="evidence" value="ECO:0007669"/>
    <property type="project" value="UniProtKB-SubCell"/>
</dbReference>
<dbReference type="Gene3D" id="1.25.40.390">
    <property type="match status" value="1"/>
</dbReference>
<keyword evidence="4" id="KW-0472">Membrane</keyword>
<dbReference type="OrthoDB" id="5694214at2"/>
<gene>
    <name evidence="8" type="ORF">BN938_2061</name>
</gene>
<dbReference type="eggNOG" id="COG3637">
    <property type="taxonomic scope" value="Bacteria"/>
</dbReference>
<dbReference type="PATRIC" id="fig|1433126.3.peg.2034"/>
<evidence type="ECO:0000313" key="9">
    <source>
        <dbReference type="Proteomes" id="UP000027616"/>
    </source>
</evidence>
<feature type="domain" description="RagB/SusD" evidence="7">
    <location>
        <begin position="385"/>
        <end position="541"/>
    </location>
</feature>
<dbReference type="InterPro" id="IPR012944">
    <property type="entry name" value="SusD_RagB_dom"/>
</dbReference>
<dbReference type="STRING" id="1433126.BN938_2061"/>
<dbReference type="HOGENOM" id="CLU_015553_1_2_10"/>
<evidence type="ECO:0000256" key="5">
    <source>
        <dbReference type="ARBA" id="ARBA00023237"/>
    </source>
</evidence>
<dbReference type="Gene3D" id="1.25.40.10">
    <property type="entry name" value="Tetratricopeptide repeat domain"/>
    <property type="match status" value="1"/>
</dbReference>
<feature type="chain" id="PRO_5001586266" evidence="6">
    <location>
        <begin position="22"/>
        <end position="541"/>
    </location>
</feature>
<protein>
    <submittedName>
        <fullName evidence="8">SusD</fullName>
    </submittedName>
</protein>
<keyword evidence="5" id="KW-0998">Cell outer membrane</keyword>
<evidence type="ECO:0000256" key="3">
    <source>
        <dbReference type="ARBA" id="ARBA00022729"/>
    </source>
</evidence>
<evidence type="ECO:0000256" key="4">
    <source>
        <dbReference type="ARBA" id="ARBA00023136"/>
    </source>
</evidence>